<dbReference type="SMART" id="SM00387">
    <property type="entry name" value="HATPase_c"/>
    <property type="match status" value="1"/>
</dbReference>
<sequence length="219" mass="24197">MENSSITMNDNEADLFADLAALTIHDVKNSLNQLANDASARGDLNGMKIALHACEALTGLLCFYRSETHHLHLQIDAHDPSEMLCDLLENIPLSLRQQSGLKFSIEVDGAPGIAFYDRNLIEMVLANALQNAIRFARSQVIIGAKAQLDRLEFFVHDDGPGYPQAVLEERDAYSPVTRNGTGLGLRLAHRVLSMHENNGLRGEIHLSNRSGAHFQLYLP</sequence>
<dbReference type="PROSITE" id="PS50109">
    <property type="entry name" value="HIS_KIN"/>
    <property type="match status" value="1"/>
</dbReference>
<dbReference type="GO" id="GO:0005524">
    <property type="term" value="F:ATP binding"/>
    <property type="evidence" value="ECO:0007669"/>
    <property type="project" value="UniProtKB-KW"/>
</dbReference>
<keyword evidence="7" id="KW-0902">Two-component regulatory system</keyword>
<dbReference type="EC" id="2.7.13.3" evidence="2"/>
<dbReference type="PRINTS" id="PR00344">
    <property type="entry name" value="BCTRLSENSOR"/>
</dbReference>
<keyword evidence="4" id="KW-0547">Nucleotide-binding</keyword>
<evidence type="ECO:0000256" key="6">
    <source>
        <dbReference type="ARBA" id="ARBA00022840"/>
    </source>
</evidence>
<keyword evidence="3" id="KW-0808">Transferase</keyword>
<keyword evidence="10" id="KW-1185">Reference proteome</keyword>
<organism evidence="9 10">
    <name type="scientific">Undibacterium cyanobacteriorum</name>
    <dbReference type="NCBI Taxonomy" id="3073561"/>
    <lineage>
        <taxon>Bacteria</taxon>
        <taxon>Pseudomonadati</taxon>
        <taxon>Pseudomonadota</taxon>
        <taxon>Betaproteobacteria</taxon>
        <taxon>Burkholderiales</taxon>
        <taxon>Oxalobacteraceae</taxon>
        <taxon>Undibacterium</taxon>
    </lineage>
</organism>
<evidence type="ECO:0000256" key="2">
    <source>
        <dbReference type="ARBA" id="ARBA00012438"/>
    </source>
</evidence>
<keyword evidence="6 9" id="KW-0067">ATP-binding</keyword>
<dbReference type="InterPro" id="IPR036890">
    <property type="entry name" value="HATPase_C_sf"/>
</dbReference>
<reference evidence="9" key="1">
    <citation type="submission" date="2023-09" db="EMBL/GenBank/DDBJ databases">
        <title>Undibacterium sp. 20NA77.5 isolated from freshwater.</title>
        <authorList>
            <person name="Le V."/>
            <person name="Ko S.-R."/>
            <person name="Ahn C.-Y."/>
            <person name="Oh H.-M."/>
        </authorList>
    </citation>
    <scope>NUCLEOTIDE SEQUENCE</scope>
    <source>
        <strain evidence="9">20NA77.5</strain>
    </source>
</reference>
<dbReference type="PANTHER" id="PTHR42878">
    <property type="entry name" value="TWO-COMPONENT HISTIDINE KINASE"/>
    <property type="match status" value="1"/>
</dbReference>
<gene>
    <name evidence="9" type="ORF">RF679_07400</name>
</gene>
<dbReference type="InterPro" id="IPR050351">
    <property type="entry name" value="BphY/WalK/GraS-like"/>
</dbReference>
<dbReference type="RefSeq" id="WP_309483578.1">
    <property type="nucleotide sequence ID" value="NZ_CP133720.1"/>
</dbReference>
<accession>A0ABY9RLK8</accession>
<dbReference type="InterPro" id="IPR004358">
    <property type="entry name" value="Sig_transdc_His_kin-like_C"/>
</dbReference>
<evidence type="ECO:0000259" key="8">
    <source>
        <dbReference type="PROSITE" id="PS50109"/>
    </source>
</evidence>
<dbReference type="SUPFAM" id="SSF55874">
    <property type="entry name" value="ATPase domain of HSP90 chaperone/DNA topoisomerase II/histidine kinase"/>
    <property type="match status" value="1"/>
</dbReference>
<evidence type="ECO:0000313" key="9">
    <source>
        <dbReference type="EMBL" id="WMW82101.1"/>
    </source>
</evidence>
<dbReference type="PANTHER" id="PTHR42878:SF7">
    <property type="entry name" value="SENSOR HISTIDINE KINASE GLRK"/>
    <property type="match status" value="1"/>
</dbReference>
<evidence type="ECO:0000256" key="1">
    <source>
        <dbReference type="ARBA" id="ARBA00000085"/>
    </source>
</evidence>
<dbReference type="InterPro" id="IPR005467">
    <property type="entry name" value="His_kinase_dom"/>
</dbReference>
<evidence type="ECO:0000256" key="5">
    <source>
        <dbReference type="ARBA" id="ARBA00022777"/>
    </source>
</evidence>
<dbReference type="Gene3D" id="3.30.565.10">
    <property type="entry name" value="Histidine kinase-like ATPase, C-terminal domain"/>
    <property type="match status" value="1"/>
</dbReference>
<feature type="domain" description="Histidine kinase" evidence="8">
    <location>
        <begin position="22"/>
        <end position="219"/>
    </location>
</feature>
<dbReference type="EMBL" id="CP133720">
    <property type="protein sequence ID" value="WMW82101.1"/>
    <property type="molecule type" value="Genomic_DNA"/>
</dbReference>
<evidence type="ECO:0000256" key="3">
    <source>
        <dbReference type="ARBA" id="ARBA00022679"/>
    </source>
</evidence>
<keyword evidence="5" id="KW-0418">Kinase</keyword>
<proteinExistence type="predicted"/>
<evidence type="ECO:0000313" key="10">
    <source>
        <dbReference type="Proteomes" id="UP001181355"/>
    </source>
</evidence>
<dbReference type="Pfam" id="PF02518">
    <property type="entry name" value="HATPase_c"/>
    <property type="match status" value="1"/>
</dbReference>
<comment type="catalytic activity">
    <reaction evidence="1">
        <text>ATP + protein L-histidine = ADP + protein N-phospho-L-histidine.</text>
        <dbReference type="EC" id="2.7.13.3"/>
    </reaction>
</comment>
<name>A0ABY9RLK8_9BURK</name>
<protein>
    <recommendedName>
        <fullName evidence="2">histidine kinase</fullName>
        <ecNumber evidence="2">2.7.13.3</ecNumber>
    </recommendedName>
</protein>
<dbReference type="InterPro" id="IPR003594">
    <property type="entry name" value="HATPase_dom"/>
</dbReference>
<evidence type="ECO:0000256" key="4">
    <source>
        <dbReference type="ARBA" id="ARBA00022741"/>
    </source>
</evidence>
<dbReference type="Proteomes" id="UP001181355">
    <property type="component" value="Chromosome"/>
</dbReference>
<evidence type="ECO:0000256" key="7">
    <source>
        <dbReference type="ARBA" id="ARBA00023012"/>
    </source>
</evidence>